<evidence type="ECO:0000256" key="1">
    <source>
        <dbReference type="SAM" id="MobiDB-lite"/>
    </source>
</evidence>
<accession>A0A9N7UW18</accession>
<comment type="caution">
    <text evidence="2">The sequence shown here is derived from an EMBL/GenBank/DDBJ whole genome shotgun (WGS) entry which is preliminary data.</text>
</comment>
<dbReference type="Proteomes" id="UP001153269">
    <property type="component" value="Unassembled WGS sequence"/>
</dbReference>
<dbReference type="AlphaFoldDB" id="A0A9N7UW18"/>
<name>A0A9N7UW18_PLEPL</name>
<proteinExistence type="predicted"/>
<dbReference type="EMBL" id="CADEAL010002040">
    <property type="protein sequence ID" value="CAB1437548.1"/>
    <property type="molecule type" value="Genomic_DNA"/>
</dbReference>
<evidence type="ECO:0000313" key="3">
    <source>
        <dbReference type="Proteomes" id="UP001153269"/>
    </source>
</evidence>
<gene>
    <name evidence="2" type="ORF">PLEPLA_LOCUS25595</name>
</gene>
<protein>
    <submittedName>
        <fullName evidence="2">Uncharacterized protein</fullName>
    </submittedName>
</protein>
<keyword evidence="3" id="KW-1185">Reference proteome</keyword>
<organism evidence="2 3">
    <name type="scientific">Pleuronectes platessa</name>
    <name type="common">European plaice</name>
    <dbReference type="NCBI Taxonomy" id="8262"/>
    <lineage>
        <taxon>Eukaryota</taxon>
        <taxon>Metazoa</taxon>
        <taxon>Chordata</taxon>
        <taxon>Craniata</taxon>
        <taxon>Vertebrata</taxon>
        <taxon>Euteleostomi</taxon>
        <taxon>Actinopterygii</taxon>
        <taxon>Neopterygii</taxon>
        <taxon>Teleostei</taxon>
        <taxon>Neoteleostei</taxon>
        <taxon>Acanthomorphata</taxon>
        <taxon>Carangaria</taxon>
        <taxon>Pleuronectiformes</taxon>
        <taxon>Pleuronectoidei</taxon>
        <taxon>Pleuronectidae</taxon>
        <taxon>Pleuronectes</taxon>
    </lineage>
</organism>
<sequence length="87" mass="9511">MEEIVQEPNSDGGMKPMKPQMVPEDTGTPSIRLRQKLTGNQLPFARPPESFMVQRVIEICEVSPAESVPGGVLIPDLWPSGHVTTAE</sequence>
<reference evidence="2" key="1">
    <citation type="submission" date="2020-03" db="EMBL/GenBank/DDBJ databases">
        <authorList>
            <person name="Weist P."/>
        </authorList>
    </citation>
    <scope>NUCLEOTIDE SEQUENCE</scope>
</reference>
<feature type="region of interest" description="Disordered" evidence="1">
    <location>
        <begin position="1"/>
        <end position="28"/>
    </location>
</feature>
<evidence type="ECO:0000313" key="2">
    <source>
        <dbReference type="EMBL" id="CAB1437548.1"/>
    </source>
</evidence>